<evidence type="ECO:0000256" key="9">
    <source>
        <dbReference type="PIRSR" id="PIRSR001359-1"/>
    </source>
</evidence>
<evidence type="ECO:0000313" key="13">
    <source>
        <dbReference type="EMBL" id="QDU71869.1"/>
    </source>
</evidence>
<organism evidence="13 14">
    <name type="scientific">Mucisphaera calidilacus</name>
    <dbReference type="NCBI Taxonomy" id="2527982"/>
    <lineage>
        <taxon>Bacteria</taxon>
        <taxon>Pseudomonadati</taxon>
        <taxon>Planctomycetota</taxon>
        <taxon>Phycisphaerae</taxon>
        <taxon>Phycisphaerales</taxon>
        <taxon>Phycisphaeraceae</taxon>
        <taxon>Mucisphaera</taxon>
    </lineage>
</organism>
<evidence type="ECO:0000256" key="11">
    <source>
        <dbReference type="PIRSR" id="PIRSR001359-3"/>
    </source>
</evidence>
<gene>
    <name evidence="13" type="primary">fba</name>
    <name evidence="13" type="ORF">Pan265_17260</name>
</gene>
<evidence type="ECO:0000256" key="4">
    <source>
        <dbReference type="ARBA" id="ARBA00013068"/>
    </source>
</evidence>
<comment type="function">
    <text evidence="12">Catalyzes the aldol condensation of dihydroxyacetone phosphate (DHAP or glycerone-phosphate) with glyceraldehyde 3-phosphate (G3P) to form fructose 1,6-bisphosphate (FBP) in gluconeogenesis and the reverse reaction in glycolysis.</text>
</comment>
<dbReference type="SUPFAM" id="SSF51569">
    <property type="entry name" value="Aldolase"/>
    <property type="match status" value="1"/>
</dbReference>
<dbReference type="Pfam" id="PF01116">
    <property type="entry name" value="F_bP_aldolase"/>
    <property type="match status" value="1"/>
</dbReference>
<evidence type="ECO:0000256" key="12">
    <source>
        <dbReference type="RuleBase" id="RU366023"/>
    </source>
</evidence>
<dbReference type="PANTHER" id="PTHR30559">
    <property type="entry name" value="FRUCTOSE-BISPHOSPHATE ALDOLASE CLASS 2"/>
    <property type="match status" value="1"/>
</dbReference>
<feature type="binding site" evidence="10">
    <location>
        <position position="215"/>
    </location>
    <ligand>
        <name>dihydroxyacetone phosphate</name>
        <dbReference type="ChEBI" id="CHEBI:57642"/>
    </ligand>
</feature>
<evidence type="ECO:0000256" key="2">
    <source>
        <dbReference type="ARBA" id="ARBA00004714"/>
    </source>
</evidence>
<dbReference type="Gene3D" id="3.20.20.70">
    <property type="entry name" value="Aldolase class I"/>
    <property type="match status" value="1"/>
</dbReference>
<dbReference type="Proteomes" id="UP000320386">
    <property type="component" value="Chromosome"/>
</dbReference>
<keyword evidence="5 11" id="KW-0479">Metal-binding</keyword>
<dbReference type="NCBIfam" id="TIGR00167">
    <property type="entry name" value="cbbA"/>
    <property type="match status" value="1"/>
</dbReference>
<keyword evidence="8 12" id="KW-0456">Lyase</keyword>
<comment type="pathway">
    <text evidence="2 12">Carbohydrate degradation; glycolysis; D-glyceraldehyde 3-phosphate and glycerone phosphate from D-glucose: step 4/4.</text>
</comment>
<keyword evidence="6 11" id="KW-0862">Zinc</keyword>
<accession>A0A518BY06</accession>
<comment type="similarity">
    <text evidence="3 12">Belongs to the class II fructose-bisphosphate aldolase family.</text>
</comment>
<dbReference type="InterPro" id="IPR006411">
    <property type="entry name" value="Fruct_bisP_bact"/>
</dbReference>
<dbReference type="GO" id="GO:0008270">
    <property type="term" value="F:zinc ion binding"/>
    <property type="evidence" value="ECO:0007669"/>
    <property type="project" value="UniProtKB-UniRule"/>
</dbReference>
<dbReference type="GO" id="GO:0004332">
    <property type="term" value="F:fructose-bisphosphate aldolase activity"/>
    <property type="evidence" value="ECO:0007669"/>
    <property type="project" value="UniProtKB-EC"/>
</dbReference>
<feature type="binding site" evidence="10">
    <location>
        <begin position="252"/>
        <end position="254"/>
    </location>
    <ligand>
        <name>dihydroxyacetone phosphate</name>
        <dbReference type="ChEBI" id="CHEBI:57642"/>
    </ligand>
</feature>
<dbReference type="InterPro" id="IPR000771">
    <property type="entry name" value="FBA_II"/>
</dbReference>
<evidence type="ECO:0000256" key="8">
    <source>
        <dbReference type="ARBA" id="ARBA00023239"/>
    </source>
</evidence>
<feature type="active site" description="Proton donor" evidence="9">
    <location>
        <position position="95"/>
    </location>
</feature>
<dbReference type="AlphaFoldDB" id="A0A518BY06"/>
<evidence type="ECO:0000313" key="14">
    <source>
        <dbReference type="Proteomes" id="UP000320386"/>
    </source>
</evidence>
<feature type="binding site" evidence="11">
    <location>
        <position position="96"/>
    </location>
    <ligand>
        <name>Zn(2+)</name>
        <dbReference type="ChEBI" id="CHEBI:29105"/>
        <label>1</label>
        <note>catalytic</note>
    </ligand>
</feature>
<feature type="binding site" evidence="10">
    <location>
        <begin position="273"/>
        <end position="276"/>
    </location>
    <ligand>
        <name>dihydroxyacetone phosphate</name>
        <dbReference type="ChEBI" id="CHEBI:57642"/>
    </ligand>
</feature>
<reference evidence="13 14" key="1">
    <citation type="submission" date="2019-02" db="EMBL/GenBank/DDBJ databases">
        <title>Deep-cultivation of Planctomycetes and their phenomic and genomic characterization uncovers novel biology.</title>
        <authorList>
            <person name="Wiegand S."/>
            <person name="Jogler M."/>
            <person name="Boedeker C."/>
            <person name="Pinto D."/>
            <person name="Vollmers J."/>
            <person name="Rivas-Marin E."/>
            <person name="Kohn T."/>
            <person name="Peeters S.H."/>
            <person name="Heuer A."/>
            <person name="Rast P."/>
            <person name="Oberbeckmann S."/>
            <person name="Bunk B."/>
            <person name="Jeske O."/>
            <person name="Meyerdierks A."/>
            <person name="Storesund J.E."/>
            <person name="Kallscheuer N."/>
            <person name="Luecker S."/>
            <person name="Lage O.M."/>
            <person name="Pohl T."/>
            <person name="Merkel B.J."/>
            <person name="Hornburger P."/>
            <person name="Mueller R.-W."/>
            <person name="Bruemmer F."/>
            <person name="Labrenz M."/>
            <person name="Spormann A.M."/>
            <person name="Op den Camp H."/>
            <person name="Overmann J."/>
            <person name="Amann R."/>
            <person name="Jetten M.S.M."/>
            <person name="Mascher T."/>
            <person name="Medema M.H."/>
            <person name="Devos D.P."/>
            <person name="Kaster A.-K."/>
            <person name="Ovreas L."/>
            <person name="Rohde M."/>
            <person name="Galperin M.Y."/>
            <person name="Jogler C."/>
        </authorList>
    </citation>
    <scope>NUCLEOTIDE SEQUENCE [LARGE SCALE GENOMIC DNA]</scope>
    <source>
        <strain evidence="13 14">Pan265</strain>
    </source>
</reference>
<evidence type="ECO:0000256" key="6">
    <source>
        <dbReference type="ARBA" id="ARBA00022833"/>
    </source>
</evidence>
<evidence type="ECO:0000256" key="5">
    <source>
        <dbReference type="ARBA" id="ARBA00022723"/>
    </source>
</evidence>
<evidence type="ECO:0000256" key="1">
    <source>
        <dbReference type="ARBA" id="ARBA00000441"/>
    </source>
</evidence>
<name>A0A518BY06_9BACT</name>
<dbReference type="EMBL" id="CP036280">
    <property type="protein sequence ID" value="QDU71869.1"/>
    <property type="molecule type" value="Genomic_DNA"/>
</dbReference>
<dbReference type="RefSeq" id="WP_145446065.1">
    <property type="nucleotide sequence ID" value="NZ_CP036280.1"/>
</dbReference>
<dbReference type="EC" id="4.1.2.13" evidence="4 12"/>
<evidence type="ECO:0000256" key="10">
    <source>
        <dbReference type="PIRSR" id="PIRSR001359-2"/>
    </source>
</evidence>
<protein>
    <recommendedName>
        <fullName evidence="4 12">Fructose-bisphosphate aldolase</fullName>
        <shortName evidence="12">FBP aldolase</shortName>
        <ecNumber evidence="4 12">4.1.2.13</ecNumber>
    </recommendedName>
</protein>
<dbReference type="PIRSF" id="PIRSF001359">
    <property type="entry name" value="F_bP_aldolase_II"/>
    <property type="match status" value="1"/>
</dbReference>
<feature type="binding site" evidence="11">
    <location>
        <position position="161"/>
    </location>
    <ligand>
        <name>Zn(2+)</name>
        <dbReference type="ChEBI" id="CHEBI:29105"/>
        <label>2</label>
    </ligand>
</feature>
<feature type="binding site" evidence="11">
    <location>
        <position position="251"/>
    </location>
    <ligand>
        <name>Zn(2+)</name>
        <dbReference type="ChEBI" id="CHEBI:29105"/>
        <label>1</label>
        <note>catalytic</note>
    </ligand>
</feature>
<feature type="binding site" evidence="11">
    <location>
        <position position="214"/>
    </location>
    <ligand>
        <name>Zn(2+)</name>
        <dbReference type="ChEBI" id="CHEBI:29105"/>
        <label>1</label>
        <note>catalytic</note>
    </ligand>
</feature>
<dbReference type="GO" id="GO:0005829">
    <property type="term" value="C:cytosol"/>
    <property type="evidence" value="ECO:0007669"/>
    <property type="project" value="TreeGrafter"/>
</dbReference>
<dbReference type="NCBIfam" id="TIGR01520">
    <property type="entry name" value="FruBisAldo_II_A"/>
    <property type="match status" value="1"/>
</dbReference>
<dbReference type="OrthoDB" id="9803995at2"/>
<dbReference type="KEGG" id="mcad:Pan265_17260"/>
<keyword evidence="14" id="KW-1185">Reference proteome</keyword>
<evidence type="ECO:0000256" key="7">
    <source>
        <dbReference type="ARBA" id="ARBA00023152"/>
    </source>
</evidence>
<proteinExistence type="inferred from homology"/>
<sequence>MPVADYATYCKMLENAYDNHFAYPAINVTSEITANAALKAFADLKSDGIIQVSTGGGKFASGLAIGDMVLGAISIAEHIHRAAAKLDINVAIHTDHCPPKNVDDFLIPLIEESEKRVAAGELPLYQSHMLDASCIPLEENMALSVPIFERMAKIGQMIEVEAGVVGGEEDGASGSEDTPADKLYTTPEDMVYVYEQMGKVDGKYMFAATFGNVHGAYKPGAVKLRPDILKQGQDAIKAKFGDDAKFWLVFHGGSGSAKSDIHETLDYGVVKMNVDTDCQYAFTRALADHFFANYDSILKIDGEVGNKKFYDPRSYLKKGEEAMANRVKEACEDLRAVGKTLAPVGAGA</sequence>
<dbReference type="UniPathway" id="UPA00109">
    <property type="reaction ID" value="UER00183"/>
</dbReference>
<dbReference type="GO" id="GO:0006096">
    <property type="term" value="P:glycolytic process"/>
    <property type="evidence" value="ECO:0007669"/>
    <property type="project" value="UniProtKB-UniPathway"/>
</dbReference>
<keyword evidence="7 12" id="KW-0324">Glycolysis</keyword>
<dbReference type="PANTHER" id="PTHR30559:SF0">
    <property type="entry name" value="FRUCTOSE-BISPHOSPHATE ALDOLASE"/>
    <property type="match status" value="1"/>
</dbReference>
<comment type="cofactor">
    <cofactor evidence="11 12">
        <name>Zn(2+)</name>
        <dbReference type="ChEBI" id="CHEBI:29105"/>
    </cofactor>
    <text evidence="11 12">Binds 2 Zn(2+) ions per subunit. One is catalytic and the other provides a structural contribution.</text>
</comment>
<evidence type="ECO:0000256" key="3">
    <source>
        <dbReference type="ARBA" id="ARBA00005812"/>
    </source>
</evidence>
<dbReference type="NCBIfam" id="NF006628">
    <property type="entry name" value="PRK09197.1"/>
    <property type="match status" value="1"/>
</dbReference>
<comment type="catalytic activity">
    <reaction evidence="1 12">
        <text>beta-D-fructose 1,6-bisphosphate = D-glyceraldehyde 3-phosphate + dihydroxyacetone phosphate</text>
        <dbReference type="Rhea" id="RHEA:14729"/>
        <dbReference type="ChEBI" id="CHEBI:32966"/>
        <dbReference type="ChEBI" id="CHEBI:57642"/>
        <dbReference type="ChEBI" id="CHEBI:59776"/>
        <dbReference type="EC" id="4.1.2.13"/>
    </reaction>
</comment>
<feature type="binding site" evidence="11">
    <location>
        <position position="131"/>
    </location>
    <ligand>
        <name>Zn(2+)</name>
        <dbReference type="ChEBI" id="CHEBI:29105"/>
        <label>2</label>
    </ligand>
</feature>
<dbReference type="InterPro" id="IPR013785">
    <property type="entry name" value="Aldolase_TIM"/>
</dbReference>